<organism evidence="2 3">
    <name type="scientific">Rhododendron griersonianum</name>
    <dbReference type="NCBI Taxonomy" id="479676"/>
    <lineage>
        <taxon>Eukaryota</taxon>
        <taxon>Viridiplantae</taxon>
        <taxon>Streptophyta</taxon>
        <taxon>Embryophyta</taxon>
        <taxon>Tracheophyta</taxon>
        <taxon>Spermatophyta</taxon>
        <taxon>Magnoliopsida</taxon>
        <taxon>eudicotyledons</taxon>
        <taxon>Gunneridae</taxon>
        <taxon>Pentapetalae</taxon>
        <taxon>asterids</taxon>
        <taxon>Ericales</taxon>
        <taxon>Ericaceae</taxon>
        <taxon>Ericoideae</taxon>
        <taxon>Rhodoreae</taxon>
        <taxon>Rhododendron</taxon>
    </lineage>
</organism>
<dbReference type="SUPFAM" id="SSF81383">
    <property type="entry name" value="F-box domain"/>
    <property type="match status" value="1"/>
</dbReference>
<dbReference type="SMART" id="SM00256">
    <property type="entry name" value="FBOX"/>
    <property type="match status" value="1"/>
</dbReference>
<sequence length="392" mass="44560">MKKATIISDSGTIDDHLGSNLPPEIVTDVLYRLPVKSLCRFKCVSPSWKTLISSPHFAQTHLHRAEANHHPLKAILFSCSFDLYSVDFADANPTPKKLERPSFKHMSGSRSLSSCNGLVLVSDKGYVNFLFNPSTSEYKELPAPFPEYSSDDVFYSPGLGYDSYTDDYKVVMPFSIEGRVPNDAAVMVVAVYSLKTNAWRTIQDFPYTPVGCRRVCFNERLHWLCRRTVGLDYSKIVVAFNLADEIFREVQMPASYDHDEFTHHDMVVLEGCLSLLVWSQAGRIDVWMMMEYGLRESWTKFLIVNLGSGRSIVDVLCLSMQDELVLRLWEERFRVIRGSVEDDGERLILYNLIKGTQREVVVPGILTEYVVGDHYIETLVSPNHGGRISETM</sequence>
<comment type="caution">
    <text evidence="2">The sequence shown here is derived from an EMBL/GenBank/DDBJ whole genome shotgun (WGS) entry which is preliminary data.</text>
</comment>
<accession>A0AAV6L7Q5</accession>
<dbReference type="InterPro" id="IPR001810">
    <property type="entry name" value="F-box_dom"/>
</dbReference>
<evidence type="ECO:0000313" key="2">
    <source>
        <dbReference type="EMBL" id="KAG5561083.1"/>
    </source>
</evidence>
<name>A0AAV6L7Q5_9ERIC</name>
<keyword evidence="3" id="KW-1185">Reference proteome</keyword>
<reference evidence="2" key="1">
    <citation type="submission" date="2020-08" db="EMBL/GenBank/DDBJ databases">
        <title>Plant Genome Project.</title>
        <authorList>
            <person name="Zhang R.-G."/>
        </authorList>
    </citation>
    <scope>NUCLEOTIDE SEQUENCE</scope>
    <source>
        <strain evidence="2">WSP0</strain>
        <tissue evidence="2">Leaf</tissue>
    </source>
</reference>
<protein>
    <recommendedName>
        <fullName evidence="1">F-box domain-containing protein</fullName>
    </recommendedName>
</protein>
<proteinExistence type="predicted"/>
<dbReference type="AlphaFoldDB" id="A0AAV6L7Q5"/>
<dbReference type="InterPro" id="IPR036047">
    <property type="entry name" value="F-box-like_dom_sf"/>
</dbReference>
<dbReference type="EMBL" id="JACTNZ010000002">
    <property type="protein sequence ID" value="KAG5561083.1"/>
    <property type="molecule type" value="Genomic_DNA"/>
</dbReference>
<dbReference type="CDD" id="cd22157">
    <property type="entry name" value="F-box_AtFBW1-like"/>
    <property type="match status" value="1"/>
</dbReference>
<dbReference type="NCBIfam" id="TIGR01640">
    <property type="entry name" value="F_box_assoc_1"/>
    <property type="match status" value="1"/>
</dbReference>
<dbReference type="Proteomes" id="UP000823749">
    <property type="component" value="Chromosome 2"/>
</dbReference>
<dbReference type="InterPro" id="IPR050796">
    <property type="entry name" value="SCF_F-box_component"/>
</dbReference>
<dbReference type="Gene3D" id="1.20.1280.50">
    <property type="match status" value="1"/>
</dbReference>
<dbReference type="PANTHER" id="PTHR31672">
    <property type="entry name" value="BNACNNG10540D PROTEIN"/>
    <property type="match status" value="1"/>
</dbReference>
<dbReference type="InterPro" id="IPR017451">
    <property type="entry name" value="F-box-assoc_interact_dom"/>
</dbReference>
<dbReference type="InterPro" id="IPR006527">
    <property type="entry name" value="F-box-assoc_dom_typ1"/>
</dbReference>
<feature type="domain" description="F-box" evidence="1">
    <location>
        <begin position="15"/>
        <end position="61"/>
    </location>
</feature>
<dbReference type="Pfam" id="PF00646">
    <property type="entry name" value="F-box"/>
    <property type="match status" value="1"/>
</dbReference>
<evidence type="ECO:0000313" key="3">
    <source>
        <dbReference type="Proteomes" id="UP000823749"/>
    </source>
</evidence>
<dbReference type="PANTHER" id="PTHR31672:SF13">
    <property type="entry name" value="F-BOX PROTEIN CPR30-LIKE"/>
    <property type="match status" value="1"/>
</dbReference>
<dbReference type="SUPFAM" id="SSF50965">
    <property type="entry name" value="Galactose oxidase, central domain"/>
    <property type="match status" value="1"/>
</dbReference>
<dbReference type="InterPro" id="IPR011043">
    <property type="entry name" value="Gal_Oxase/kelch_b-propeller"/>
</dbReference>
<gene>
    <name evidence="2" type="ORF">RHGRI_004185</name>
</gene>
<evidence type="ECO:0000259" key="1">
    <source>
        <dbReference type="PROSITE" id="PS50181"/>
    </source>
</evidence>
<dbReference type="Pfam" id="PF07734">
    <property type="entry name" value="FBA_1"/>
    <property type="match status" value="1"/>
</dbReference>
<dbReference type="EMBL" id="JACTNZ010000002">
    <property type="protein sequence ID" value="KAG5561082.1"/>
    <property type="molecule type" value="Genomic_DNA"/>
</dbReference>
<dbReference type="PROSITE" id="PS50181">
    <property type="entry name" value="FBOX"/>
    <property type="match status" value="1"/>
</dbReference>